<accession>A0A264VNL6</accession>
<dbReference type="EMBL" id="NOWC01000029">
    <property type="protein sequence ID" value="OZS72924.1"/>
    <property type="molecule type" value="Genomic_DNA"/>
</dbReference>
<reference evidence="1 2" key="1">
    <citation type="submission" date="2017-07" db="EMBL/GenBank/DDBJ databases">
        <title>blaIMP-27 on transferable plasmids in Proteus mirabilis and Providencia rettgeri.</title>
        <authorList>
            <person name="Potter R."/>
        </authorList>
    </citation>
    <scope>NUCLEOTIDE SEQUENCE [LARGE SCALE GENOMIC DNA]</scope>
    <source>
        <strain evidence="1 2">PR1</strain>
    </source>
</reference>
<protein>
    <submittedName>
        <fullName evidence="1">Uncharacterized protein</fullName>
    </submittedName>
</protein>
<comment type="caution">
    <text evidence="1">The sequence shown here is derived from an EMBL/GenBank/DDBJ whole genome shotgun (WGS) entry which is preliminary data.</text>
</comment>
<gene>
    <name evidence="1" type="ORF">CHI95_19805</name>
</gene>
<dbReference type="AlphaFoldDB" id="A0A264VNL6"/>
<dbReference type="RefSeq" id="WP_094962658.1">
    <property type="nucleotide sequence ID" value="NZ_NOWC01000029.1"/>
</dbReference>
<dbReference type="Proteomes" id="UP000216001">
    <property type="component" value="Unassembled WGS sequence"/>
</dbReference>
<proteinExistence type="predicted"/>
<organism evidence="1 2">
    <name type="scientific">Providencia rettgeri</name>
    <dbReference type="NCBI Taxonomy" id="587"/>
    <lineage>
        <taxon>Bacteria</taxon>
        <taxon>Pseudomonadati</taxon>
        <taxon>Pseudomonadota</taxon>
        <taxon>Gammaproteobacteria</taxon>
        <taxon>Enterobacterales</taxon>
        <taxon>Morganellaceae</taxon>
        <taxon>Providencia</taxon>
    </lineage>
</organism>
<evidence type="ECO:0000313" key="2">
    <source>
        <dbReference type="Proteomes" id="UP000216001"/>
    </source>
</evidence>
<evidence type="ECO:0000313" key="1">
    <source>
        <dbReference type="EMBL" id="OZS72924.1"/>
    </source>
</evidence>
<sequence>MTQQINQTRITLTSLKVSSFASHETWCFEAKVCFDGKAIATSYNSGEGGCTFIHALDGKGKMLEEAEAFAKTLPALESQFNDPKTGKKMMHDMDLEFLVELLVSDMQQEKKLRARFKREFPKKLLYVKNDALYGINGIDLSKAKDKTAIFTGCREHNGKDIIILAELPEDKAWELYKKTMGMK</sequence>
<name>A0A264VNL6_PRORE</name>